<organism evidence="2">
    <name type="scientific">Anguilla anguilla</name>
    <name type="common">European freshwater eel</name>
    <name type="synonym">Muraena anguilla</name>
    <dbReference type="NCBI Taxonomy" id="7936"/>
    <lineage>
        <taxon>Eukaryota</taxon>
        <taxon>Metazoa</taxon>
        <taxon>Chordata</taxon>
        <taxon>Craniata</taxon>
        <taxon>Vertebrata</taxon>
        <taxon>Euteleostomi</taxon>
        <taxon>Actinopterygii</taxon>
        <taxon>Neopterygii</taxon>
        <taxon>Teleostei</taxon>
        <taxon>Anguilliformes</taxon>
        <taxon>Anguillidae</taxon>
        <taxon>Anguilla</taxon>
    </lineage>
</organism>
<keyword evidence="1" id="KW-0472">Membrane</keyword>
<keyword evidence="1" id="KW-0812">Transmembrane</keyword>
<accession>A0A0E9UZP5</accession>
<evidence type="ECO:0000313" key="2">
    <source>
        <dbReference type="EMBL" id="JAH71252.1"/>
    </source>
</evidence>
<name>A0A0E9UZP5_ANGAN</name>
<feature type="transmembrane region" description="Helical" evidence="1">
    <location>
        <begin position="5"/>
        <end position="24"/>
    </location>
</feature>
<feature type="transmembrane region" description="Helical" evidence="1">
    <location>
        <begin position="30"/>
        <end position="48"/>
    </location>
</feature>
<evidence type="ECO:0000256" key="1">
    <source>
        <dbReference type="SAM" id="Phobius"/>
    </source>
</evidence>
<sequence>MIGCYLLYCIMQYTCMVSIFMHYVSPLIHSGFSLSLSFVTHLCVYVYVRVCSLDSDKLCCFGSVL</sequence>
<proteinExistence type="predicted"/>
<reference evidence="2" key="1">
    <citation type="submission" date="2014-11" db="EMBL/GenBank/DDBJ databases">
        <authorList>
            <person name="Amaro Gonzalez C."/>
        </authorList>
    </citation>
    <scope>NUCLEOTIDE SEQUENCE</scope>
</reference>
<keyword evidence="1" id="KW-1133">Transmembrane helix</keyword>
<reference evidence="2" key="2">
    <citation type="journal article" date="2015" name="Fish Shellfish Immunol.">
        <title>Early steps in the European eel (Anguilla anguilla)-Vibrio vulnificus interaction in the gills: Role of the RtxA13 toxin.</title>
        <authorList>
            <person name="Callol A."/>
            <person name="Pajuelo D."/>
            <person name="Ebbesson L."/>
            <person name="Teles M."/>
            <person name="MacKenzie S."/>
            <person name="Amaro C."/>
        </authorList>
    </citation>
    <scope>NUCLEOTIDE SEQUENCE</scope>
</reference>
<protein>
    <submittedName>
        <fullName evidence="2">Uncharacterized protein</fullName>
    </submittedName>
</protein>
<dbReference type="AlphaFoldDB" id="A0A0E9UZP5"/>
<dbReference type="EMBL" id="GBXM01037325">
    <property type="protein sequence ID" value="JAH71252.1"/>
    <property type="molecule type" value="Transcribed_RNA"/>
</dbReference>